<dbReference type="PANTHER" id="PTHR11252:SF0">
    <property type="entry name" value="POLYRIBONUCLEOTIDE NUCLEOTIDYLTRANSFERASE 1, MITOCHONDRIAL"/>
    <property type="match status" value="1"/>
</dbReference>
<dbReference type="InterPro" id="IPR036612">
    <property type="entry name" value="KH_dom_type_1_sf"/>
</dbReference>
<organism evidence="11 12">
    <name type="scientific">Thermotomaculum hydrothermale</name>
    <dbReference type="NCBI Taxonomy" id="981385"/>
    <lineage>
        <taxon>Bacteria</taxon>
        <taxon>Pseudomonadati</taxon>
        <taxon>Acidobacteriota</taxon>
        <taxon>Holophagae</taxon>
        <taxon>Thermotomaculales</taxon>
        <taxon>Thermotomaculaceae</taxon>
        <taxon>Thermotomaculum</taxon>
    </lineage>
</organism>
<evidence type="ECO:0000256" key="5">
    <source>
        <dbReference type="ARBA" id="ARBA00022723"/>
    </source>
</evidence>
<dbReference type="SMART" id="SM00316">
    <property type="entry name" value="S1"/>
    <property type="match status" value="1"/>
</dbReference>
<dbReference type="Pfam" id="PF01138">
    <property type="entry name" value="RNase_PH"/>
    <property type="match status" value="2"/>
</dbReference>
<dbReference type="SUPFAM" id="SSF50249">
    <property type="entry name" value="Nucleic acid-binding proteins"/>
    <property type="match status" value="1"/>
</dbReference>
<proteinExistence type="inferred from homology"/>
<evidence type="ECO:0000259" key="10">
    <source>
        <dbReference type="PROSITE" id="PS50126"/>
    </source>
</evidence>
<dbReference type="Pfam" id="PF03726">
    <property type="entry name" value="PNPase"/>
    <property type="match status" value="1"/>
</dbReference>
<dbReference type="InterPro" id="IPR020568">
    <property type="entry name" value="Ribosomal_Su5_D2-typ_SF"/>
</dbReference>
<dbReference type="InterPro" id="IPR015848">
    <property type="entry name" value="PNPase_PH_RNA-bd_bac/org-type"/>
</dbReference>
<name>A0A7R6SY90_9BACT</name>
<dbReference type="SUPFAM" id="SSF55666">
    <property type="entry name" value="Ribonuclease PH domain 2-like"/>
    <property type="match status" value="2"/>
</dbReference>
<dbReference type="GO" id="GO:0003723">
    <property type="term" value="F:RNA binding"/>
    <property type="evidence" value="ECO:0007669"/>
    <property type="project" value="UniProtKB-UniRule"/>
</dbReference>
<dbReference type="GO" id="GO:0004654">
    <property type="term" value="F:polyribonucleotide nucleotidyltransferase activity"/>
    <property type="evidence" value="ECO:0007669"/>
    <property type="project" value="UniProtKB-UniRule"/>
</dbReference>
<dbReference type="InterPro" id="IPR036345">
    <property type="entry name" value="ExoRNase_PH_dom2_sf"/>
</dbReference>
<dbReference type="InterPro" id="IPR012162">
    <property type="entry name" value="PNPase"/>
</dbReference>
<dbReference type="FunFam" id="2.40.50.140:FF:000189">
    <property type="entry name" value="Polyribonucleotide nucleotidyltransferase, putative"/>
    <property type="match status" value="1"/>
</dbReference>
<comment type="subcellular location">
    <subcellularLocation>
        <location evidence="8">Cytoplasm</location>
    </subcellularLocation>
</comment>
<dbReference type="EC" id="2.7.7.8" evidence="8"/>
<dbReference type="PROSITE" id="PS50084">
    <property type="entry name" value="KH_TYPE_1"/>
    <property type="match status" value="1"/>
</dbReference>
<comment type="catalytic activity">
    <reaction evidence="8">
        <text>RNA(n+1) + phosphate = RNA(n) + a ribonucleoside 5'-diphosphate</text>
        <dbReference type="Rhea" id="RHEA:22096"/>
        <dbReference type="Rhea" id="RHEA-COMP:14527"/>
        <dbReference type="Rhea" id="RHEA-COMP:17342"/>
        <dbReference type="ChEBI" id="CHEBI:43474"/>
        <dbReference type="ChEBI" id="CHEBI:57930"/>
        <dbReference type="ChEBI" id="CHEBI:140395"/>
        <dbReference type="EC" id="2.7.7.8"/>
    </reaction>
</comment>
<dbReference type="AlphaFoldDB" id="A0A7R6SY90"/>
<dbReference type="PIRSF" id="PIRSF005499">
    <property type="entry name" value="PNPase"/>
    <property type="match status" value="1"/>
</dbReference>
<feature type="binding site" evidence="8">
    <location>
        <position position="480"/>
    </location>
    <ligand>
        <name>Mg(2+)</name>
        <dbReference type="ChEBI" id="CHEBI:18420"/>
    </ligand>
</feature>
<dbReference type="HAMAP" id="MF_01595">
    <property type="entry name" value="PNPase"/>
    <property type="match status" value="1"/>
</dbReference>
<dbReference type="PROSITE" id="PS50126">
    <property type="entry name" value="S1"/>
    <property type="match status" value="1"/>
</dbReference>
<dbReference type="CDD" id="cd11363">
    <property type="entry name" value="RNase_PH_PNPase_1"/>
    <property type="match status" value="1"/>
</dbReference>
<dbReference type="SUPFAM" id="SSF54211">
    <property type="entry name" value="Ribosomal protein S5 domain 2-like"/>
    <property type="match status" value="2"/>
</dbReference>
<dbReference type="GO" id="GO:0006402">
    <property type="term" value="P:mRNA catabolic process"/>
    <property type="evidence" value="ECO:0007669"/>
    <property type="project" value="UniProtKB-UniRule"/>
</dbReference>
<dbReference type="GO" id="GO:0000287">
    <property type="term" value="F:magnesium ion binding"/>
    <property type="evidence" value="ECO:0007669"/>
    <property type="project" value="UniProtKB-UniRule"/>
</dbReference>
<reference evidence="11 12" key="1">
    <citation type="journal article" date="2012" name="Extremophiles">
        <title>Thermotomaculum hydrothermale gen. nov., sp. nov., a novel heterotrophic thermophile within the phylum Acidobacteria from a deep-sea hydrothermal vent chimney in the Southern Okinawa Trough.</title>
        <authorList>
            <person name="Izumi H."/>
            <person name="Nunoura T."/>
            <person name="Miyazaki M."/>
            <person name="Mino S."/>
            <person name="Toki T."/>
            <person name="Takai K."/>
            <person name="Sako Y."/>
            <person name="Sawabe T."/>
            <person name="Nakagawa S."/>
        </authorList>
    </citation>
    <scope>NUCLEOTIDE SEQUENCE [LARGE SCALE GENOMIC DNA]</scope>
    <source>
        <strain evidence="11 12">AC55</strain>
    </source>
</reference>
<dbReference type="Gene3D" id="2.40.50.140">
    <property type="entry name" value="Nucleic acid-binding proteins"/>
    <property type="match status" value="1"/>
</dbReference>
<dbReference type="InterPro" id="IPR036456">
    <property type="entry name" value="PNPase_PH_RNA-bd_sf"/>
</dbReference>
<dbReference type="Gene3D" id="3.30.1370.10">
    <property type="entry name" value="K Homology domain, type 1"/>
    <property type="match status" value="1"/>
</dbReference>
<dbReference type="EMBL" id="AP017470">
    <property type="protein sequence ID" value="BBB32380.1"/>
    <property type="molecule type" value="Genomic_DNA"/>
</dbReference>
<comment type="similarity">
    <text evidence="1 8">Belongs to the polyribonucleotide nucleotidyltransferase family.</text>
</comment>
<dbReference type="InterPro" id="IPR027408">
    <property type="entry name" value="PNPase/RNase_PH_dom_sf"/>
</dbReference>
<dbReference type="Proteomes" id="UP000595564">
    <property type="component" value="Chromosome"/>
</dbReference>
<evidence type="ECO:0000313" key="11">
    <source>
        <dbReference type="EMBL" id="BBB32380.1"/>
    </source>
</evidence>
<dbReference type="NCBIfam" id="TIGR03591">
    <property type="entry name" value="polynuc_phos"/>
    <property type="match status" value="1"/>
</dbReference>
<comment type="function">
    <text evidence="8">Involved in mRNA degradation. Catalyzes the phosphorolysis of single-stranded polyribonucleotides processively in the 3'- to 5'-direction.</text>
</comment>
<keyword evidence="5 8" id="KW-0479">Metal-binding</keyword>
<dbReference type="SMART" id="SM00322">
    <property type="entry name" value="KH"/>
    <property type="match status" value="1"/>
</dbReference>
<feature type="region of interest" description="Disordered" evidence="9">
    <location>
        <begin position="686"/>
        <end position="736"/>
    </location>
</feature>
<dbReference type="InterPro" id="IPR001247">
    <property type="entry name" value="ExoRNase_PH_dom1"/>
</dbReference>
<dbReference type="PANTHER" id="PTHR11252">
    <property type="entry name" value="POLYRIBONUCLEOTIDE NUCLEOTIDYLTRANSFERASE"/>
    <property type="match status" value="1"/>
</dbReference>
<dbReference type="SUPFAM" id="SSF46915">
    <property type="entry name" value="Polynucleotide phosphorylase/guanosine pentaphosphate synthase (PNPase/GPSI), domain 3"/>
    <property type="match status" value="1"/>
</dbReference>
<evidence type="ECO:0000256" key="2">
    <source>
        <dbReference type="ARBA" id="ARBA00022490"/>
    </source>
</evidence>
<dbReference type="InterPro" id="IPR015847">
    <property type="entry name" value="ExoRNase_PH_dom2"/>
</dbReference>
<dbReference type="RefSeq" id="WP_201328726.1">
    <property type="nucleotide sequence ID" value="NZ_AP017470.1"/>
</dbReference>
<dbReference type="SUPFAM" id="SSF54791">
    <property type="entry name" value="Eukaryotic type KH-domain (KH-domain type I)"/>
    <property type="match status" value="1"/>
</dbReference>
<dbReference type="NCBIfam" id="NF008805">
    <property type="entry name" value="PRK11824.1"/>
    <property type="match status" value="1"/>
</dbReference>
<dbReference type="InterPro" id="IPR004087">
    <property type="entry name" value="KH_dom"/>
</dbReference>
<accession>A0A7R6SY90</accession>
<dbReference type="FunFam" id="3.30.1370.10:FF:000001">
    <property type="entry name" value="Polyribonucleotide nucleotidyltransferase"/>
    <property type="match status" value="1"/>
</dbReference>
<evidence type="ECO:0000256" key="7">
    <source>
        <dbReference type="ARBA" id="ARBA00022884"/>
    </source>
</evidence>
<dbReference type="InterPro" id="IPR003029">
    <property type="entry name" value="S1_domain"/>
</dbReference>
<evidence type="ECO:0000256" key="1">
    <source>
        <dbReference type="ARBA" id="ARBA00007404"/>
    </source>
</evidence>
<evidence type="ECO:0000256" key="9">
    <source>
        <dbReference type="SAM" id="MobiDB-lite"/>
    </source>
</evidence>
<keyword evidence="3 8" id="KW-0808">Transferase</keyword>
<feature type="binding site" evidence="8">
    <location>
        <position position="486"/>
    </location>
    <ligand>
        <name>Mg(2+)</name>
        <dbReference type="ChEBI" id="CHEBI:18420"/>
    </ligand>
</feature>
<dbReference type="Gene3D" id="3.30.230.70">
    <property type="entry name" value="GHMP Kinase, N-terminal domain"/>
    <property type="match status" value="2"/>
</dbReference>
<dbReference type="Pfam" id="PF00013">
    <property type="entry name" value="KH_1"/>
    <property type="match status" value="1"/>
</dbReference>
<comment type="cofactor">
    <cofactor evidence="8">
        <name>Mg(2+)</name>
        <dbReference type="ChEBI" id="CHEBI:18420"/>
    </cofactor>
</comment>
<dbReference type="Pfam" id="PF03725">
    <property type="entry name" value="RNase_PH_C"/>
    <property type="match status" value="2"/>
</dbReference>
<dbReference type="Pfam" id="PF00575">
    <property type="entry name" value="S1"/>
    <property type="match status" value="1"/>
</dbReference>
<keyword evidence="12" id="KW-1185">Reference proteome</keyword>
<keyword evidence="4 8" id="KW-0548">Nucleotidyltransferase</keyword>
<dbReference type="CDD" id="cd11364">
    <property type="entry name" value="RNase_PH_PNPase_2"/>
    <property type="match status" value="1"/>
</dbReference>
<feature type="domain" description="S1 motif" evidence="10">
    <location>
        <begin position="616"/>
        <end position="684"/>
    </location>
</feature>
<dbReference type="GO" id="GO:0005829">
    <property type="term" value="C:cytosol"/>
    <property type="evidence" value="ECO:0007669"/>
    <property type="project" value="TreeGrafter"/>
</dbReference>
<keyword evidence="7 8" id="KW-0694">RNA-binding</keyword>
<dbReference type="InterPro" id="IPR012340">
    <property type="entry name" value="NA-bd_OB-fold"/>
</dbReference>
<evidence type="ECO:0000256" key="3">
    <source>
        <dbReference type="ARBA" id="ARBA00022679"/>
    </source>
</evidence>
<dbReference type="FunFam" id="3.30.230.70:FF:000002">
    <property type="entry name" value="Polyribonucleotide nucleotidyltransferase"/>
    <property type="match status" value="1"/>
</dbReference>
<keyword evidence="2 8" id="KW-0963">Cytoplasm</keyword>
<evidence type="ECO:0000256" key="6">
    <source>
        <dbReference type="ARBA" id="ARBA00022842"/>
    </source>
</evidence>
<dbReference type="KEGG" id="thyd:TTHT_0815"/>
<dbReference type="CDD" id="cd02393">
    <property type="entry name" value="KH-I_PNPase"/>
    <property type="match status" value="1"/>
</dbReference>
<dbReference type="FunFam" id="3.30.230.70:FF:000001">
    <property type="entry name" value="Polyribonucleotide nucleotidyltransferase"/>
    <property type="match status" value="1"/>
</dbReference>
<sequence length="736" mass="81675">MKKQVSVSIGGKTITMETGVIAKQADGAILISSGDTKVLVTACMSDEPREGIDFFPLVCDYKEHTFSAGKIPGGFFKREGKPSTKEVLTSRLIDRPLRPLFPDNFFNEVQVIANVYSFDSANEPEVLAITAASCALYISKIPFTIPVGAVRVGYIDGEFVVNPTHEEKEKSLLDLVVAGTEEAIVMVEAGAKEGSNELMVEALEFAHNHIKELVKAQKELFEMIKPEKVEVEERFVDQVLFTEVEKEISQKLLDALRIKGKLESYAEVKRLKKELVESYEEELQPDVSYMFDQIKEKLFRNYVLNEGKRLDGRAFDEIRPVSVEVGVMPRTHGSALFTRGETQALVTTTLGTFGDSQLIDGLEGEEEEKFMLHYNFPPFSVGEVRPLRGPGRREIGHGALAKRAIEPMIPSEDEFPYIIRVVSEILESNGSSSMATVCGGTLSLMDAGVPMKKPVAGIAMGLVKEGEKYAILTDIAGAEDHYGDMDFKVAGTKDGITALQMDIKIKGLTKEIMAEALNQARRAIDFLLDKMTAVIPEPKKELSPYAPRITEIEISTDKIRDLIGPGGKTIKEIVDSTGVKIEIKQDGKVLIAATNEEASNKAIELIKTVTAVPEVGKVYEGVVKRIEDYGAFVEILPGKEGLLHKSEIANHFVRNVADELKLNQKVLVIVKDIDNLGRVNLSRKPLLKDEDGNDSDNRGRDRGGNRQGGYRDRNRNYNRDNRHNRDRNSNRENNNE</sequence>
<evidence type="ECO:0000313" key="12">
    <source>
        <dbReference type="Proteomes" id="UP000595564"/>
    </source>
</evidence>
<gene>
    <name evidence="8 11" type="primary">pnp</name>
    <name evidence="11" type="ORF">TTHT_0815</name>
</gene>
<evidence type="ECO:0000256" key="4">
    <source>
        <dbReference type="ARBA" id="ARBA00022695"/>
    </source>
</evidence>
<protein>
    <recommendedName>
        <fullName evidence="8">Polyribonucleotide nucleotidyltransferase</fullName>
        <ecNumber evidence="8">2.7.7.8</ecNumber>
    </recommendedName>
    <alternativeName>
        <fullName evidence="8">Polynucleotide phosphorylase</fullName>
        <shortName evidence="8">PNPase</shortName>
    </alternativeName>
</protein>
<dbReference type="GO" id="GO:0000175">
    <property type="term" value="F:3'-5'-RNA exonuclease activity"/>
    <property type="evidence" value="ECO:0007669"/>
    <property type="project" value="TreeGrafter"/>
</dbReference>
<keyword evidence="6 8" id="KW-0460">Magnesium</keyword>
<dbReference type="GO" id="GO:0006396">
    <property type="term" value="P:RNA processing"/>
    <property type="evidence" value="ECO:0007669"/>
    <property type="project" value="InterPro"/>
</dbReference>
<evidence type="ECO:0000256" key="8">
    <source>
        <dbReference type="HAMAP-Rule" id="MF_01595"/>
    </source>
</evidence>
<dbReference type="InterPro" id="IPR004088">
    <property type="entry name" value="KH_dom_type_1"/>
</dbReference>